<dbReference type="InterPro" id="IPR002156">
    <property type="entry name" value="RNaseH_domain"/>
</dbReference>
<feature type="domain" description="RNase H type-1" evidence="1">
    <location>
        <begin position="78"/>
        <end position="208"/>
    </location>
</feature>
<accession>T0QEA8</accession>
<evidence type="ECO:0000313" key="2">
    <source>
        <dbReference type="EMBL" id="EQC33071.1"/>
    </source>
</evidence>
<dbReference type="InParanoid" id="T0QEA8"/>
<dbReference type="PROSITE" id="PS50879">
    <property type="entry name" value="RNASE_H_1"/>
    <property type="match status" value="1"/>
</dbReference>
<dbReference type="SUPFAM" id="SSF53098">
    <property type="entry name" value="Ribonuclease H-like"/>
    <property type="match status" value="1"/>
</dbReference>
<dbReference type="STRING" id="1156394.T0QEA8"/>
<dbReference type="OrthoDB" id="1938096at2759"/>
<keyword evidence="3" id="KW-1185">Reference proteome</keyword>
<reference evidence="2 3" key="1">
    <citation type="submission" date="2012-04" db="EMBL/GenBank/DDBJ databases">
        <title>The Genome Sequence of Saprolegnia declina VS20.</title>
        <authorList>
            <consortium name="The Broad Institute Genome Sequencing Platform"/>
            <person name="Russ C."/>
            <person name="Nusbaum C."/>
            <person name="Tyler B."/>
            <person name="van West P."/>
            <person name="Dieguez-Uribeondo J."/>
            <person name="de Bruijn I."/>
            <person name="Tripathy S."/>
            <person name="Jiang R."/>
            <person name="Young S.K."/>
            <person name="Zeng Q."/>
            <person name="Gargeya S."/>
            <person name="Fitzgerald M."/>
            <person name="Haas B."/>
            <person name="Abouelleil A."/>
            <person name="Alvarado L."/>
            <person name="Arachchi H.M."/>
            <person name="Berlin A."/>
            <person name="Chapman S.B."/>
            <person name="Goldberg J."/>
            <person name="Griggs A."/>
            <person name="Gujja S."/>
            <person name="Hansen M."/>
            <person name="Howarth C."/>
            <person name="Imamovic A."/>
            <person name="Larimer J."/>
            <person name="McCowen C."/>
            <person name="Montmayeur A."/>
            <person name="Murphy C."/>
            <person name="Neiman D."/>
            <person name="Pearson M."/>
            <person name="Priest M."/>
            <person name="Roberts A."/>
            <person name="Saif S."/>
            <person name="Shea T."/>
            <person name="Sisk P."/>
            <person name="Sykes S."/>
            <person name="Wortman J."/>
            <person name="Nusbaum C."/>
            <person name="Birren B."/>
        </authorList>
    </citation>
    <scope>NUCLEOTIDE SEQUENCE [LARGE SCALE GENOMIC DNA]</scope>
    <source>
        <strain evidence="2 3">VS20</strain>
    </source>
</reference>
<dbReference type="InterPro" id="IPR012337">
    <property type="entry name" value="RNaseH-like_sf"/>
</dbReference>
<dbReference type="GeneID" id="19950317"/>
<protein>
    <recommendedName>
        <fullName evidence="1">RNase H type-1 domain-containing protein</fullName>
    </recommendedName>
</protein>
<dbReference type="eggNOG" id="ENOG502S89Z">
    <property type="taxonomic scope" value="Eukaryota"/>
</dbReference>
<gene>
    <name evidence="2" type="ORF">SDRG_09590</name>
</gene>
<dbReference type="Proteomes" id="UP000030762">
    <property type="component" value="Unassembled WGS sequence"/>
</dbReference>
<evidence type="ECO:0000313" key="3">
    <source>
        <dbReference type="Proteomes" id="UP000030762"/>
    </source>
</evidence>
<dbReference type="GO" id="GO:0004523">
    <property type="term" value="F:RNA-DNA hybrid ribonuclease activity"/>
    <property type="evidence" value="ECO:0007669"/>
    <property type="project" value="InterPro"/>
</dbReference>
<dbReference type="RefSeq" id="XP_008613757.1">
    <property type="nucleotide sequence ID" value="XM_008615535.1"/>
</dbReference>
<organism evidence="2 3">
    <name type="scientific">Saprolegnia diclina (strain VS20)</name>
    <dbReference type="NCBI Taxonomy" id="1156394"/>
    <lineage>
        <taxon>Eukaryota</taxon>
        <taxon>Sar</taxon>
        <taxon>Stramenopiles</taxon>
        <taxon>Oomycota</taxon>
        <taxon>Saprolegniomycetes</taxon>
        <taxon>Saprolegniales</taxon>
        <taxon>Saprolegniaceae</taxon>
        <taxon>Saprolegnia</taxon>
    </lineage>
</organism>
<dbReference type="CDD" id="cd09279">
    <property type="entry name" value="RNase_HI_like"/>
    <property type="match status" value="1"/>
</dbReference>
<dbReference type="InterPro" id="IPR036397">
    <property type="entry name" value="RNaseH_sf"/>
</dbReference>
<sequence length="246" mass="28185">MLRYLTLRTLWNQRCRKMHAPDDELPDHKHVRYVTLDYCEAQRQYHTRRHQALRARVFESLVQQHGERVVLDPVCHMTSLAGVAYFDGAARKDPHCGGSGSLVFLIESPKSVMHQANYLDTTNNEAEYDGLITALQLAQRLAVTHLTVRGDSMLLMQQMKGIYRVQEARLQKLHVQARELAACFTCTWEHHPREFNQATDHLSKLAPDDCTSYAHPDDGRHDLLPAEELLHVEELLAADVQHTTST</sequence>
<proteinExistence type="predicted"/>
<dbReference type="Pfam" id="PF13456">
    <property type="entry name" value="RVT_3"/>
    <property type="match status" value="1"/>
</dbReference>
<dbReference type="AlphaFoldDB" id="T0QEA8"/>
<dbReference type="Gene3D" id="3.30.420.10">
    <property type="entry name" value="Ribonuclease H-like superfamily/Ribonuclease H"/>
    <property type="match status" value="1"/>
</dbReference>
<name>T0QEA8_SAPDV</name>
<dbReference type="GO" id="GO:0003676">
    <property type="term" value="F:nucleic acid binding"/>
    <property type="evidence" value="ECO:0007669"/>
    <property type="project" value="InterPro"/>
</dbReference>
<dbReference type="PANTHER" id="PTHR46387">
    <property type="entry name" value="POLYNUCLEOTIDYL TRANSFERASE, RIBONUCLEASE H-LIKE SUPERFAMILY PROTEIN"/>
    <property type="match status" value="1"/>
</dbReference>
<dbReference type="EMBL" id="JH767161">
    <property type="protein sequence ID" value="EQC33071.1"/>
    <property type="molecule type" value="Genomic_DNA"/>
</dbReference>
<evidence type="ECO:0000259" key="1">
    <source>
        <dbReference type="PROSITE" id="PS50879"/>
    </source>
</evidence>
<dbReference type="VEuPathDB" id="FungiDB:SDRG_09590"/>